<evidence type="ECO:0000313" key="2">
    <source>
        <dbReference type="Proteomes" id="UP000629287"/>
    </source>
</evidence>
<comment type="caution">
    <text evidence="1">The sequence shown here is derived from an EMBL/GenBank/DDBJ whole genome shotgun (WGS) entry which is preliminary data.</text>
</comment>
<keyword evidence="2" id="KW-1185">Reference proteome</keyword>
<evidence type="ECO:0000313" key="1">
    <source>
        <dbReference type="EMBL" id="MBE1600925.1"/>
    </source>
</evidence>
<accession>A0A8I0P9S9</accession>
<dbReference type="GeneID" id="86831564"/>
<dbReference type="RefSeq" id="WP_233443298.1">
    <property type="nucleotide sequence ID" value="NZ_JADBGF010000001.1"/>
</dbReference>
<proteinExistence type="predicted"/>
<name>A0A8I0P9S9_9ACTN</name>
<dbReference type="Proteomes" id="UP000629287">
    <property type="component" value="Unassembled WGS sequence"/>
</dbReference>
<dbReference type="EMBL" id="JADBGF010000001">
    <property type="protein sequence ID" value="MBE1600925.1"/>
    <property type="molecule type" value="Genomic_DNA"/>
</dbReference>
<gene>
    <name evidence="1" type="ORF">H4687_007054</name>
</gene>
<organism evidence="1 2">
    <name type="scientific">Streptomyces stelliscabiei</name>
    <dbReference type="NCBI Taxonomy" id="146820"/>
    <lineage>
        <taxon>Bacteria</taxon>
        <taxon>Bacillati</taxon>
        <taxon>Actinomycetota</taxon>
        <taxon>Actinomycetes</taxon>
        <taxon>Kitasatosporales</taxon>
        <taxon>Streptomycetaceae</taxon>
        <taxon>Streptomyces</taxon>
    </lineage>
</organism>
<dbReference type="AlphaFoldDB" id="A0A8I0P9S9"/>
<reference evidence="1 2" key="1">
    <citation type="submission" date="2020-10" db="EMBL/GenBank/DDBJ databases">
        <title>Sequencing the genomes of 1000 actinobacteria strains.</title>
        <authorList>
            <person name="Klenk H.-P."/>
        </authorList>
    </citation>
    <scope>NUCLEOTIDE SEQUENCE [LARGE SCALE GENOMIC DNA]</scope>
    <source>
        <strain evidence="1 2">DSM 41803</strain>
    </source>
</reference>
<sequence>MLAHRDVEGRVLLAACGTENERAGVEWVPTGERCVGAPALARDAHGRVVLGVIGADGTLRTSRLGTPDFRFAEDT</sequence>
<protein>
    <submittedName>
        <fullName evidence="1">Uncharacterized protein</fullName>
    </submittedName>
</protein>